<dbReference type="AlphaFoldDB" id="X0XDA4"/>
<evidence type="ECO:0000313" key="2">
    <source>
        <dbReference type="EMBL" id="GAG41060.1"/>
    </source>
</evidence>
<reference evidence="2" key="1">
    <citation type="journal article" date="2014" name="Front. Microbiol.">
        <title>High frequency of phylogenetically diverse reductive dehalogenase-homologous genes in deep subseafloor sedimentary metagenomes.</title>
        <authorList>
            <person name="Kawai M."/>
            <person name="Futagami T."/>
            <person name="Toyoda A."/>
            <person name="Takaki Y."/>
            <person name="Nishi S."/>
            <person name="Hori S."/>
            <person name="Arai W."/>
            <person name="Tsubouchi T."/>
            <person name="Morono Y."/>
            <person name="Uchiyama I."/>
            <person name="Ito T."/>
            <person name="Fujiyama A."/>
            <person name="Inagaki F."/>
            <person name="Takami H."/>
        </authorList>
    </citation>
    <scope>NUCLEOTIDE SEQUENCE</scope>
    <source>
        <strain evidence="2">Expedition CK06-06</strain>
    </source>
</reference>
<proteinExistence type="predicted"/>
<dbReference type="PROSITE" id="PS51257">
    <property type="entry name" value="PROKAR_LIPOPROTEIN"/>
    <property type="match status" value="1"/>
</dbReference>
<comment type="caution">
    <text evidence="2">The sequence shown here is derived from an EMBL/GenBank/DDBJ whole genome shotgun (WGS) entry which is preliminary data.</text>
</comment>
<gene>
    <name evidence="2" type="ORF">S01H1_66022</name>
</gene>
<protein>
    <recommendedName>
        <fullName evidence="3">DUF4382 domain-containing protein</fullName>
    </recommendedName>
</protein>
<keyword evidence="1" id="KW-1133">Transmembrane helix</keyword>
<dbReference type="EMBL" id="BARS01043632">
    <property type="protein sequence ID" value="GAG41060.1"/>
    <property type="molecule type" value="Genomic_DNA"/>
</dbReference>
<organism evidence="2">
    <name type="scientific">marine sediment metagenome</name>
    <dbReference type="NCBI Taxonomy" id="412755"/>
    <lineage>
        <taxon>unclassified sequences</taxon>
        <taxon>metagenomes</taxon>
        <taxon>ecological metagenomes</taxon>
    </lineage>
</organism>
<feature type="non-terminal residue" evidence="2">
    <location>
        <position position="137"/>
    </location>
</feature>
<keyword evidence="1" id="KW-0812">Transmembrane</keyword>
<evidence type="ECO:0000256" key="1">
    <source>
        <dbReference type="SAM" id="Phobius"/>
    </source>
</evidence>
<name>X0XDA4_9ZZZZ</name>
<accession>X0XDA4</accession>
<feature type="transmembrane region" description="Helical" evidence="1">
    <location>
        <begin position="16"/>
        <end position="34"/>
    </location>
</feature>
<sequence>MNCDKELNSTLSKSKVQWWTIFAIFGIVFAFTACEKDKKDNDGPEEHPSLKVVNQNNDSRSITSVSLVGYEFTNLSIAIGNSQTFTLDKGMPGGYSDINILVSHKYSAWSGSVSTKVNFVDGDTTTITFKGCITFEG</sequence>
<evidence type="ECO:0008006" key="3">
    <source>
        <dbReference type="Google" id="ProtNLM"/>
    </source>
</evidence>
<keyword evidence="1" id="KW-0472">Membrane</keyword>